<accession>A0A7K6B6W7</accession>
<dbReference type="OrthoDB" id="9319918at2759"/>
<dbReference type="EMBL" id="VZRI01009129">
    <property type="protein sequence ID" value="NWU97106.1"/>
    <property type="molecule type" value="Genomic_DNA"/>
</dbReference>
<evidence type="ECO:0000256" key="4">
    <source>
        <dbReference type="ARBA" id="ARBA00022759"/>
    </source>
</evidence>
<dbReference type="GO" id="GO:0003964">
    <property type="term" value="F:RNA-directed DNA polymerase activity"/>
    <property type="evidence" value="ECO:0007669"/>
    <property type="project" value="UniProtKB-KW"/>
</dbReference>
<proteinExistence type="predicted"/>
<dbReference type="GO" id="GO:0016787">
    <property type="term" value="F:hydrolase activity"/>
    <property type="evidence" value="ECO:0007669"/>
    <property type="project" value="UniProtKB-KW"/>
</dbReference>
<dbReference type="Pfam" id="PF06817">
    <property type="entry name" value="RVT_thumb"/>
    <property type="match status" value="1"/>
</dbReference>
<dbReference type="GO" id="GO:0004519">
    <property type="term" value="F:endonuclease activity"/>
    <property type="evidence" value="ECO:0007669"/>
    <property type="project" value="UniProtKB-KW"/>
</dbReference>
<evidence type="ECO:0000256" key="6">
    <source>
        <dbReference type="ARBA" id="ARBA00022918"/>
    </source>
</evidence>
<evidence type="ECO:0000256" key="3">
    <source>
        <dbReference type="ARBA" id="ARBA00022722"/>
    </source>
</evidence>
<comment type="caution">
    <text evidence="8">The sequence shown here is derived from an EMBL/GenBank/DDBJ whole genome shotgun (WGS) entry which is preliminary data.</text>
</comment>
<feature type="non-terminal residue" evidence="8">
    <location>
        <position position="1"/>
    </location>
</feature>
<dbReference type="GO" id="GO:0035613">
    <property type="term" value="F:RNA stem-loop binding"/>
    <property type="evidence" value="ECO:0007669"/>
    <property type="project" value="TreeGrafter"/>
</dbReference>
<gene>
    <name evidence="8" type="primary">Ervk25_0</name>
    <name evidence="8" type="ORF">UPUEPO_R15245</name>
</gene>
<feature type="non-terminal residue" evidence="8">
    <location>
        <position position="56"/>
    </location>
</feature>
<keyword evidence="1" id="KW-0808">Transferase</keyword>
<evidence type="ECO:0000259" key="7">
    <source>
        <dbReference type="Pfam" id="PF06817"/>
    </source>
</evidence>
<dbReference type="Proteomes" id="UP000544127">
    <property type="component" value="Unassembled WGS sequence"/>
</dbReference>
<protein>
    <submittedName>
        <fullName evidence="8">POK25 protein</fullName>
    </submittedName>
</protein>
<dbReference type="PANTHER" id="PTHR41694">
    <property type="entry name" value="ENDOGENOUS RETROVIRUS GROUP K MEMBER POL PROTEIN"/>
    <property type="match status" value="1"/>
</dbReference>
<dbReference type="Gene3D" id="3.30.70.270">
    <property type="match status" value="1"/>
</dbReference>
<organism evidence="8 9">
    <name type="scientific">Upupa epops</name>
    <name type="common">Eurasian hoopoe</name>
    <dbReference type="NCBI Taxonomy" id="57439"/>
    <lineage>
        <taxon>Eukaryota</taxon>
        <taxon>Metazoa</taxon>
        <taxon>Chordata</taxon>
        <taxon>Craniata</taxon>
        <taxon>Vertebrata</taxon>
        <taxon>Euteleostomi</taxon>
        <taxon>Archelosauria</taxon>
        <taxon>Archosauria</taxon>
        <taxon>Dinosauria</taxon>
        <taxon>Saurischia</taxon>
        <taxon>Theropoda</taxon>
        <taxon>Coelurosauria</taxon>
        <taxon>Aves</taxon>
        <taxon>Neognathae</taxon>
        <taxon>Neoaves</taxon>
        <taxon>Telluraves</taxon>
        <taxon>Coraciimorphae</taxon>
        <taxon>Bucerotiformes</taxon>
        <taxon>Upupidae</taxon>
        <taxon>Upupa</taxon>
    </lineage>
</organism>
<dbReference type="AlphaFoldDB" id="A0A7K6B6W7"/>
<dbReference type="InterPro" id="IPR043128">
    <property type="entry name" value="Rev_trsase/Diguanyl_cyclase"/>
</dbReference>
<evidence type="ECO:0000256" key="5">
    <source>
        <dbReference type="ARBA" id="ARBA00022801"/>
    </source>
</evidence>
<keyword evidence="4" id="KW-0255">Endonuclease</keyword>
<keyword evidence="9" id="KW-1185">Reference proteome</keyword>
<feature type="domain" description="Reverse transcriptase thumb" evidence="7">
    <location>
        <begin position="4"/>
        <end position="55"/>
    </location>
</feature>
<keyword evidence="5" id="KW-0378">Hydrolase</keyword>
<dbReference type="InterPro" id="IPR010661">
    <property type="entry name" value="RVT_thumb"/>
</dbReference>
<evidence type="ECO:0000313" key="9">
    <source>
        <dbReference type="Proteomes" id="UP000544127"/>
    </source>
</evidence>
<dbReference type="SUPFAM" id="SSF56672">
    <property type="entry name" value="DNA/RNA polymerases"/>
    <property type="match status" value="1"/>
</dbReference>
<evidence type="ECO:0000313" key="8">
    <source>
        <dbReference type="EMBL" id="NWU97106.1"/>
    </source>
</evidence>
<dbReference type="PANTHER" id="PTHR41694:SF3">
    <property type="entry name" value="RNA-DIRECTED DNA POLYMERASE-RELATED"/>
    <property type="match status" value="1"/>
</dbReference>
<evidence type="ECO:0000256" key="1">
    <source>
        <dbReference type="ARBA" id="ARBA00022679"/>
    </source>
</evidence>
<evidence type="ECO:0000256" key="2">
    <source>
        <dbReference type="ARBA" id="ARBA00022695"/>
    </source>
</evidence>
<keyword evidence="2" id="KW-0548">Nucleotidyltransferase</keyword>
<keyword evidence="6" id="KW-0695">RNA-directed DNA polymerase</keyword>
<reference evidence="8 9" key="1">
    <citation type="submission" date="2019-09" db="EMBL/GenBank/DDBJ databases">
        <title>Bird 10,000 Genomes (B10K) Project - Family phase.</title>
        <authorList>
            <person name="Zhang G."/>
        </authorList>
    </citation>
    <scope>NUCLEOTIDE SEQUENCE [LARGE SCALE GENOMIC DNA]</scope>
    <source>
        <strain evidence="8">B10K-DU-012-37</strain>
    </source>
</reference>
<keyword evidence="3" id="KW-0540">Nuclease</keyword>
<sequence>TIEPQQIKLQNDVKALNDLQKLLGNINCIRPYLGITNADLAPLFDLLKGDRILTSA</sequence>
<name>A0A7K6B6W7_UPUEP</name>
<dbReference type="InterPro" id="IPR043502">
    <property type="entry name" value="DNA/RNA_pol_sf"/>
</dbReference>